<dbReference type="Gene3D" id="3.30.110.10">
    <property type="entry name" value="Translation initiation factor 3 (IF-3), C-terminal domain"/>
    <property type="match status" value="1"/>
</dbReference>
<keyword evidence="2 4" id="KW-0396">Initiation factor</keyword>
<feature type="domain" description="Translation initiation factor 3 N-terminal" evidence="7">
    <location>
        <begin position="14"/>
        <end position="82"/>
    </location>
</feature>
<comment type="caution">
    <text evidence="8">The sequence shown here is derived from an EMBL/GenBank/DDBJ whole genome shotgun (WGS) entry which is preliminary data.</text>
</comment>
<evidence type="ECO:0000313" key="9">
    <source>
        <dbReference type="Proteomes" id="UP000229631"/>
    </source>
</evidence>
<dbReference type="Gene3D" id="3.10.20.80">
    <property type="entry name" value="Translation initiation factor 3 (IF-3), N-terminal domain"/>
    <property type="match status" value="1"/>
</dbReference>
<reference evidence="9" key="1">
    <citation type="submission" date="2017-09" db="EMBL/GenBank/DDBJ databases">
        <title>Depth-based differentiation of microbial function through sediment-hosted aquifers and enrichment of novel symbionts in the deep terrestrial subsurface.</title>
        <authorList>
            <person name="Probst A.J."/>
            <person name="Ladd B."/>
            <person name="Jarett J.K."/>
            <person name="Geller-Mcgrath D.E."/>
            <person name="Sieber C.M.K."/>
            <person name="Emerson J.B."/>
            <person name="Anantharaman K."/>
            <person name="Thomas B.C."/>
            <person name="Malmstrom R."/>
            <person name="Stieglmeier M."/>
            <person name="Klingl A."/>
            <person name="Woyke T."/>
            <person name="Ryan C.M."/>
            <person name="Banfield J.F."/>
        </authorList>
    </citation>
    <scope>NUCLEOTIDE SEQUENCE [LARGE SCALE GENOMIC DNA]</scope>
</reference>
<evidence type="ECO:0000259" key="7">
    <source>
        <dbReference type="Pfam" id="PF05198"/>
    </source>
</evidence>
<dbReference type="AlphaFoldDB" id="A0A2M7BBF8"/>
<gene>
    <name evidence="4" type="primary">infC</name>
    <name evidence="8" type="ORF">COS54_03005</name>
</gene>
<dbReference type="PANTHER" id="PTHR10938:SF0">
    <property type="entry name" value="TRANSLATION INITIATION FACTOR IF-3, MITOCHONDRIAL"/>
    <property type="match status" value="1"/>
</dbReference>
<dbReference type="NCBIfam" id="TIGR00168">
    <property type="entry name" value="infC"/>
    <property type="match status" value="1"/>
</dbReference>
<evidence type="ECO:0000256" key="2">
    <source>
        <dbReference type="ARBA" id="ARBA00022540"/>
    </source>
</evidence>
<dbReference type="GO" id="GO:0005737">
    <property type="term" value="C:cytoplasm"/>
    <property type="evidence" value="ECO:0007669"/>
    <property type="project" value="UniProtKB-SubCell"/>
</dbReference>
<dbReference type="EMBL" id="PEVC01000053">
    <property type="protein sequence ID" value="PIV00445.1"/>
    <property type="molecule type" value="Genomic_DNA"/>
</dbReference>
<dbReference type="Proteomes" id="UP000229631">
    <property type="component" value="Unassembled WGS sequence"/>
</dbReference>
<dbReference type="PANTHER" id="PTHR10938">
    <property type="entry name" value="TRANSLATION INITIATION FACTOR IF-3"/>
    <property type="match status" value="1"/>
</dbReference>
<evidence type="ECO:0000256" key="3">
    <source>
        <dbReference type="ARBA" id="ARBA00022917"/>
    </source>
</evidence>
<organism evidence="8 9">
    <name type="scientific">Candidatus Shapirobacteria bacterium CG03_land_8_20_14_0_80_39_12</name>
    <dbReference type="NCBI Taxonomy" id="1974879"/>
    <lineage>
        <taxon>Bacteria</taxon>
        <taxon>Candidatus Shapironibacteriota</taxon>
    </lineage>
</organism>
<comment type="subunit">
    <text evidence="4">Monomer.</text>
</comment>
<dbReference type="GO" id="GO:0032790">
    <property type="term" value="P:ribosome disassembly"/>
    <property type="evidence" value="ECO:0007669"/>
    <property type="project" value="TreeGrafter"/>
</dbReference>
<dbReference type="InterPro" id="IPR019814">
    <property type="entry name" value="Translation_initiation_fac_3_N"/>
</dbReference>
<dbReference type="InterPro" id="IPR036787">
    <property type="entry name" value="T_IF-3_N_sf"/>
</dbReference>
<comment type="function">
    <text evidence="4">IF-3 binds to the 30S ribosomal subunit and shifts the equilibrium between 70S ribosomes and their 50S and 30S subunits in favor of the free subunits, thus enhancing the availability of 30S subunits on which protein synthesis initiation begins.</text>
</comment>
<dbReference type="SUPFAM" id="SSF55200">
    <property type="entry name" value="Translation initiation factor IF3, C-terminal domain"/>
    <property type="match status" value="1"/>
</dbReference>
<accession>A0A2M7BBF8</accession>
<comment type="subcellular location">
    <subcellularLocation>
        <location evidence="4">Cytoplasm</location>
    </subcellularLocation>
</comment>
<dbReference type="HAMAP" id="MF_00080">
    <property type="entry name" value="IF_3"/>
    <property type="match status" value="1"/>
</dbReference>
<evidence type="ECO:0000256" key="4">
    <source>
        <dbReference type="HAMAP-Rule" id="MF_00080"/>
    </source>
</evidence>
<dbReference type="InterPro" id="IPR036788">
    <property type="entry name" value="T_IF-3_C_sf"/>
</dbReference>
<comment type="similarity">
    <text evidence="1 4">Belongs to the IF-3 family.</text>
</comment>
<evidence type="ECO:0000313" key="8">
    <source>
        <dbReference type="EMBL" id="PIV00445.1"/>
    </source>
</evidence>
<keyword evidence="3 4" id="KW-0648">Protein biosynthesis</keyword>
<protein>
    <recommendedName>
        <fullName evidence="4 5">Translation initiation factor IF-3</fullName>
    </recommendedName>
</protein>
<evidence type="ECO:0000256" key="1">
    <source>
        <dbReference type="ARBA" id="ARBA00005439"/>
    </source>
</evidence>
<dbReference type="GO" id="GO:0043022">
    <property type="term" value="F:ribosome binding"/>
    <property type="evidence" value="ECO:0007669"/>
    <property type="project" value="TreeGrafter"/>
</dbReference>
<keyword evidence="4" id="KW-0963">Cytoplasm</keyword>
<proteinExistence type="inferred from homology"/>
<evidence type="ECO:0000256" key="5">
    <source>
        <dbReference type="NCBIfam" id="TIGR00168"/>
    </source>
</evidence>
<dbReference type="Pfam" id="PF00707">
    <property type="entry name" value="IF3_C"/>
    <property type="match status" value="1"/>
</dbReference>
<sequence length="181" mass="21001">MIKFKKPVGKYYRINQYIQAKEVRVVDETGKQIGILPIFAAIQKAKKAGLDLVEVASEANPPVTKIIDFKKFKYLEAKKEREEKRGIRGGELKEIRFSPFIAQNDLETRVKRIKEFLKENNKVRVVIRFSGREITKKEFGYKVLDKIMENLSELAEKDSEPKFMGKNLFLTLSPKKFSGKK</sequence>
<feature type="domain" description="Translation initiation factor 3 C-terminal" evidence="6">
    <location>
        <begin position="91"/>
        <end position="175"/>
    </location>
</feature>
<dbReference type="Pfam" id="PF05198">
    <property type="entry name" value="IF3_N"/>
    <property type="match status" value="1"/>
</dbReference>
<dbReference type="InterPro" id="IPR001288">
    <property type="entry name" value="Translation_initiation_fac_3"/>
</dbReference>
<evidence type="ECO:0000259" key="6">
    <source>
        <dbReference type="Pfam" id="PF00707"/>
    </source>
</evidence>
<dbReference type="GO" id="GO:0003743">
    <property type="term" value="F:translation initiation factor activity"/>
    <property type="evidence" value="ECO:0007669"/>
    <property type="project" value="UniProtKB-UniRule"/>
</dbReference>
<dbReference type="InterPro" id="IPR019815">
    <property type="entry name" value="Translation_initiation_fac_3_C"/>
</dbReference>
<name>A0A2M7BBF8_9BACT</name>
<dbReference type="SUPFAM" id="SSF54364">
    <property type="entry name" value="Translation initiation factor IF3, N-terminal domain"/>
    <property type="match status" value="1"/>
</dbReference>